<name>A0AAU8L0I5_9CAUD</name>
<reference evidence="1" key="1">
    <citation type="submission" date="2024-06" db="EMBL/GenBank/DDBJ databases">
        <authorList>
            <person name="Gannavaram S."/>
            <person name="Nemani S."/>
            <person name="Datta M."/>
            <person name="Picchiottino A."/>
            <person name="Mereddy A."/>
            <person name="Gannavaram N."/>
            <person name="Honeycutt C."/>
            <person name="Tran D."/>
            <person name="Choi K."/>
            <person name="Srinivasan K."/>
            <person name="Johnson A."/>
        </authorList>
    </citation>
    <scope>NUCLEOTIDE SEQUENCE</scope>
</reference>
<evidence type="ECO:0008006" key="2">
    <source>
        <dbReference type="Google" id="ProtNLM"/>
    </source>
</evidence>
<protein>
    <recommendedName>
        <fullName evidence="2">Virion structural protein</fullName>
    </recommendedName>
</protein>
<proteinExistence type="predicted"/>
<sequence length="365" mass="39248">MIPQILSFGTLLTQLASNFGVSKDGVDQAGRIIDGAKATYNVLNTGSLSQSAAKTLIAPMVAIEDTLLHAEWATDLMTVINMRDIKDALTHLAMQGEVNGIKISQLVESINPRRAGLLALRGAEAFGLAEGASYAGMEADAPAAKKGGSTKVGGVPNLNEYTPLAVGRTVEASVMIDGHQVTFPLNFRQIPMPVTSNDLQTIFEAARPEDGMFARFMMWRAGELTNPEFLTGTDKIKKEFNIRKNDMSGYYAEATDRAAKNRKAALSTGIASVNTQANTIVMSADTARNIELELGVRFDGSGIAKIRKAVLANTIVVCDDGMGIYTFYSSASNIPEVYTRKEITVASKKDTSMDLQSLMKMFGGR</sequence>
<dbReference type="EMBL" id="PP885733">
    <property type="protein sequence ID" value="XCN28210.1"/>
    <property type="molecule type" value="Genomic_DNA"/>
</dbReference>
<accession>A0AAU8L0I5</accession>
<evidence type="ECO:0000313" key="1">
    <source>
        <dbReference type="EMBL" id="XCN28210.1"/>
    </source>
</evidence>
<organism evidence="1">
    <name type="scientific">Pantoea phage Survivor</name>
    <dbReference type="NCBI Taxonomy" id="3232176"/>
    <lineage>
        <taxon>Viruses</taxon>
        <taxon>Duplodnaviria</taxon>
        <taxon>Heunggongvirae</taxon>
        <taxon>Uroviricota</taxon>
        <taxon>Caudoviricetes</taxon>
    </lineage>
</organism>